<evidence type="ECO:0000313" key="2">
    <source>
        <dbReference type="EMBL" id="CAJ36348.1"/>
    </source>
</evidence>
<evidence type="ECO:0000313" key="3">
    <source>
        <dbReference type="Proteomes" id="UP000000663"/>
    </source>
</evidence>
<organism evidence="2 3">
    <name type="scientific">Methanocella arvoryzae (strain DSM 22066 / NBRC 105507 / MRE50)</name>
    <dbReference type="NCBI Taxonomy" id="351160"/>
    <lineage>
        <taxon>Archaea</taxon>
        <taxon>Methanobacteriati</taxon>
        <taxon>Methanobacteriota</taxon>
        <taxon>Stenosarchaea group</taxon>
        <taxon>Methanomicrobia</taxon>
        <taxon>Methanocellales</taxon>
        <taxon>Methanocellaceae</taxon>
        <taxon>Methanocella</taxon>
    </lineage>
</organism>
<sequence length="220" mass="25129">MIAMAANARLSRKVHIGGTIDRDVADWLERTKGKEKFSTHLNNVLRQAMEAGTTSEERVLQSFQGTLSNIEGKINALQDRLKTIESGAKQVRPEVKRGRGRPRKIKAVDHVRIGGKEVDTLATEYDVQSDINWYLSHDKYKKIKPEPLVNAFDFVVGKFDTGKPITIKTIEEGYDRGQIGVPFPTFRLFYFPLIRDRLMEKKIIEKVEKPGKKGVYQKRT</sequence>
<dbReference type="AlphaFoldDB" id="Q0W5J5"/>
<dbReference type="KEGG" id="rci:RCIX1016"/>
<name>Q0W5J5_METAR</name>
<dbReference type="EMBL" id="AM114193">
    <property type="protein sequence ID" value="CAJ36348.1"/>
    <property type="molecule type" value="Genomic_DNA"/>
</dbReference>
<keyword evidence="1" id="KW-0175">Coiled coil</keyword>
<proteinExistence type="predicted"/>
<gene>
    <name evidence="2" type="ORF">RCIX1016</name>
</gene>
<dbReference type="OrthoDB" id="146518at2157"/>
<dbReference type="Proteomes" id="UP000000663">
    <property type="component" value="Chromosome"/>
</dbReference>
<keyword evidence="3" id="KW-1185">Reference proteome</keyword>
<feature type="coiled-coil region" evidence="1">
    <location>
        <begin position="60"/>
        <end position="87"/>
    </location>
</feature>
<accession>Q0W5J5</accession>
<protein>
    <submittedName>
        <fullName evidence="2">Uncharacterized protein</fullName>
    </submittedName>
</protein>
<evidence type="ECO:0000256" key="1">
    <source>
        <dbReference type="SAM" id="Coils"/>
    </source>
</evidence>
<dbReference type="eggNOG" id="arCOG11683">
    <property type="taxonomic scope" value="Archaea"/>
</dbReference>
<reference evidence="2 3" key="1">
    <citation type="journal article" date="2006" name="Science">
        <title>Genome of rice cluster I archaea -- the key methane producers in the rice rhizosphere.</title>
        <authorList>
            <person name="Erkel C."/>
            <person name="Kube M."/>
            <person name="Reinhardt R."/>
            <person name="Liesack W."/>
        </authorList>
    </citation>
    <scope>NUCLEOTIDE SEQUENCE [LARGE SCALE GENOMIC DNA]</scope>
    <source>
        <strain evidence="3">DSM 22066 / NBRC 105507 / MRE50</strain>
    </source>
</reference>